<name>R9GVY6_9SPHI</name>
<organism evidence="1 2">
    <name type="scientific">Arcticibacter svalbardensis MN12-7</name>
    <dbReference type="NCBI Taxonomy" id="1150600"/>
    <lineage>
        <taxon>Bacteria</taxon>
        <taxon>Pseudomonadati</taxon>
        <taxon>Bacteroidota</taxon>
        <taxon>Sphingobacteriia</taxon>
        <taxon>Sphingobacteriales</taxon>
        <taxon>Sphingobacteriaceae</taxon>
        <taxon>Arcticibacter</taxon>
    </lineage>
</organism>
<gene>
    <name evidence="1" type="ORF">ADIARSV_1175</name>
</gene>
<proteinExistence type="predicted"/>
<reference evidence="1 2" key="1">
    <citation type="journal article" date="2013" name="Genome Announc.">
        <title>Draft Genome Sequence of Arcticibacter svalbardensis Strain MN12-7T, a Member of the Family Sphingobacteriaceae Isolated from an Arctic Soil Sample.</title>
        <authorList>
            <person name="Shivaji S."/>
            <person name="Ara S."/>
            <person name="Prasad S."/>
            <person name="Manasa B.P."/>
            <person name="Begum Z."/>
            <person name="Singh A."/>
            <person name="Kumar Pinnaka A."/>
        </authorList>
    </citation>
    <scope>NUCLEOTIDE SEQUENCE [LARGE SCALE GENOMIC DNA]</scope>
    <source>
        <strain evidence="1 2">MN12-7</strain>
    </source>
</reference>
<dbReference type="AlphaFoldDB" id="R9GVY6"/>
<dbReference type="EMBL" id="AQPN01000044">
    <property type="protein sequence ID" value="EOR95660.1"/>
    <property type="molecule type" value="Genomic_DNA"/>
</dbReference>
<dbReference type="STRING" id="1150600.ADIARSV_1175"/>
<accession>R9GVY6</accession>
<dbReference type="eggNOG" id="COG1555">
    <property type="taxonomic scope" value="Bacteria"/>
</dbReference>
<keyword evidence="2" id="KW-1185">Reference proteome</keyword>
<sequence length="251" mass="27148">MFAQNINAGARITAMGQTGVALQEVWSVQSNQAGLASLHKPIAAISYLNTIVGTEINTQSIVFAYPYGHQTFGWSMQSFGFSAFKERRYGFAYARNFNDVLFASLNFNYHQLSIAGYGHTGTYSVEAGLQYKPSESLIIGAHVVNPSASSYDAAVDAILPVFAEAGSSYLFSDKVLLSTALVVSSKRIADFRTGLEYSVIPQLAFRGGVSTHPFKQYAGFGYAIDHLCIDGALSSHPALGYSPQISLAYEF</sequence>
<comment type="caution">
    <text evidence="1">The sequence shown here is derived from an EMBL/GenBank/DDBJ whole genome shotgun (WGS) entry which is preliminary data.</text>
</comment>
<evidence type="ECO:0000313" key="1">
    <source>
        <dbReference type="EMBL" id="EOR95660.1"/>
    </source>
</evidence>
<protein>
    <submittedName>
        <fullName evidence="1">Uncharacterized protein</fullName>
    </submittedName>
</protein>
<evidence type="ECO:0000313" key="2">
    <source>
        <dbReference type="Proteomes" id="UP000014174"/>
    </source>
</evidence>
<dbReference type="Gene3D" id="2.40.160.60">
    <property type="entry name" value="Outer membrane protein transport protein (OMPP1/FadL/TodX)"/>
    <property type="match status" value="1"/>
</dbReference>
<dbReference type="SUPFAM" id="SSF56935">
    <property type="entry name" value="Porins"/>
    <property type="match status" value="1"/>
</dbReference>
<dbReference type="Proteomes" id="UP000014174">
    <property type="component" value="Unassembled WGS sequence"/>
</dbReference>